<sequence>MSQAHKKSKLLLKEQLIPVDFQTFHMNCHRDASAIYRGDVAMPTSELYTLREEEGVFGGNAIAIEEATENIISSQSIDGHGSSWVKQSETFQGQDVYKNTVTNPNTGNNFGFRSGTNYVLQPTDTHITLNFWIKLITDPGTMYGYVMVHYNNGDFIDVIKHSWSYSPNPFNKTDYIYKWTKVTSTVQLNSLSGRTPSHIDAWYVYKDNASEGEMDISMIQIEAKSFPTSFVHGTRSIGELTYPLVVDPNYFTINFWLKAHENYGDFYINLYVPDHDNRVYFRPNNATSITGGKVIGGSINSTSSLTIDSIYDWNMYTIVSNFEYMSVYQNGKLLAEANVGLLSGSSTDIIFNDYSRMNFLIDELRIDPVTYSAEEIESWYIFMKPFINPYDYRAYV</sequence>
<evidence type="ECO:0000313" key="2">
    <source>
        <dbReference type="Proteomes" id="UP001231941"/>
    </source>
</evidence>
<dbReference type="Proteomes" id="UP001231941">
    <property type="component" value="Unassembled WGS sequence"/>
</dbReference>
<dbReference type="Gene3D" id="2.60.120.200">
    <property type="match status" value="1"/>
</dbReference>
<comment type="caution">
    <text evidence="1">The sequence shown here is derived from an EMBL/GenBank/DDBJ whole genome shotgun (WGS) entry which is preliminary data.</text>
</comment>
<name>A0ABT9IWF1_9BACL</name>
<proteinExistence type="predicted"/>
<accession>A0ABT9IWF1</accession>
<evidence type="ECO:0000313" key="1">
    <source>
        <dbReference type="EMBL" id="MDP5273685.1"/>
    </source>
</evidence>
<dbReference type="InterPro" id="IPR013320">
    <property type="entry name" value="ConA-like_dom_sf"/>
</dbReference>
<protein>
    <submittedName>
        <fullName evidence="1">LamG-like jellyroll fold domain-containing protein</fullName>
    </submittedName>
</protein>
<keyword evidence="2" id="KW-1185">Reference proteome</keyword>
<dbReference type="EMBL" id="JAVAMP010000002">
    <property type="protein sequence ID" value="MDP5273685.1"/>
    <property type="molecule type" value="Genomic_DNA"/>
</dbReference>
<gene>
    <name evidence="1" type="ORF">Q5Y73_06190</name>
</gene>
<dbReference type="RefSeq" id="WP_305990992.1">
    <property type="nucleotide sequence ID" value="NZ_JAVAMP010000002.1"/>
</dbReference>
<dbReference type="SUPFAM" id="SSF49899">
    <property type="entry name" value="Concanavalin A-like lectins/glucanases"/>
    <property type="match status" value="1"/>
</dbReference>
<dbReference type="Pfam" id="PF13385">
    <property type="entry name" value="Laminin_G_3"/>
    <property type="match status" value="1"/>
</dbReference>
<reference evidence="1 2" key="1">
    <citation type="submission" date="2023-08" db="EMBL/GenBank/DDBJ databases">
        <authorList>
            <person name="Park J.-S."/>
        </authorList>
    </citation>
    <scope>NUCLEOTIDE SEQUENCE [LARGE SCALE GENOMIC DNA]</scope>
    <source>
        <strain evidence="1 2">2205SS18-9</strain>
    </source>
</reference>
<organism evidence="1 2">
    <name type="scientific">Chengkuizengella axinellae</name>
    <dbReference type="NCBI Taxonomy" id="3064388"/>
    <lineage>
        <taxon>Bacteria</taxon>
        <taxon>Bacillati</taxon>
        <taxon>Bacillota</taxon>
        <taxon>Bacilli</taxon>
        <taxon>Bacillales</taxon>
        <taxon>Paenibacillaceae</taxon>
        <taxon>Chengkuizengella</taxon>
    </lineage>
</organism>